<dbReference type="PROSITE" id="PS00873">
    <property type="entry name" value="NA_ALANINE_SYMP"/>
    <property type="match status" value="1"/>
</dbReference>
<gene>
    <name evidence="10" type="ORF">CHL78_018165</name>
</gene>
<keyword evidence="8 9" id="KW-0472">Membrane</keyword>
<evidence type="ECO:0000256" key="9">
    <source>
        <dbReference type="RuleBase" id="RU363064"/>
    </source>
</evidence>
<dbReference type="OrthoDB" id="9804874at2"/>
<dbReference type="AlphaFoldDB" id="A0A371IYA5"/>
<evidence type="ECO:0000256" key="5">
    <source>
        <dbReference type="ARBA" id="ARBA00022692"/>
    </source>
</evidence>
<accession>A0A371IYA5</accession>
<evidence type="ECO:0000256" key="4">
    <source>
        <dbReference type="ARBA" id="ARBA00022475"/>
    </source>
</evidence>
<keyword evidence="4 9" id="KW-1003">Cell membrane</keyword>
<dbReference type="InterPro" id="IPR001463">
    <property type="entry name" value="Na/Ala_symport"/>
</dbReference>
<evidence type="ECO:0000256" key="7">
    <source>
        <dbReference type="ARBA" id="ARBA00022989"/>
    </source>
</evidence>
<dbReference type="FunFam" id="1.20.1740.10:FF:000004">
    <property type="entry name" value="Sodium:alanine symporter family protein"/>
    <property type="match status" value="1"/>
</dbReference>
<feature type="transmembrane region" description="Helical" evidence="9">
    <location>
        <begin position="394"/>
        <end position="412"/>
    </location>
</feature>
<proteinExistence type="inferred from homology"/>
<evidence type="ECO:0000256" key="6">
    <source>
        <dbReference type="ARBA" id="ARBA00022847"/>
    </source>
</evidence>
<evidence type="ECO:0000256" key="3">
    <source>
        <dbReference type="ARBA" id="ARBA00022448"/>
    </source>
</evidence>
<sequence>MENIVNAINDIVWSNYLVGLFLVAGIYFSIRTRFIQIRQVKEMSRLAISRDKSEKGISSFQSLSVSLAGRIGTGNIAGVATAIALGGPGAIFWMWLIAFLGAGTAFVESTLGQLYKVEQDGQYRGGPAYYIEKGLNQKWFGLLFAFATLIAMGLLLPGVQSNSISNSMQTAFNLEASTVGLLLALILGLIIFGGIRRIGVVAEIIVPFMGLAYIIMAVIIILFNIDKLPGVVALIFRSAFGSEQAFAGIIGLTISWGVKRGVYSNEAGRGTGPQSAAAAESKHPAEQGFLQSFSVYIDTLVVCSATAFMILICQTYNVVSPDGGFIVEFLPGVEYGASFTQLAIDSFIPGFGKSFVAIALFFFAFTSAMASYYIAETNLSYLSKKIFNKEVGKLPLTILRIVILSTVYFGCVRKAGLAWTMGDIGVGITAWINIIALFFMTKPALACLKDYESQRKAGVAREDLVFNPKALGINNADFWENRYLEKTKLTKKSV</sequence>
<comment type="subcellular location">
    <subcellularLocation>
        <location evidence="1 9">Cell membrane</location>
        <topology evidence="1 9">Multi-pass membrane protein</topology>
    </subcellularLocation>
</comment>
<evidence type="ECO:0000313" key="10">
    <source>
        <dbReference type="EMBL" id="RDY25444.1"/>
    </source>
</evidence>
<dbReference type="Gene3D" id="1.20.1740.10">
    <property type="entry name" value="Amino acid/polyamine transporter I"/>
    <property type="match status" value="1"/>
</dbReference>
<dbReference type="PANTHER" id="PTHR30330:SF7">
    <property type="entry name" value="SODIUM_PROTON-DEPENDENT ALANINE CARRIER PROTEIN YRBD-RELATED"/>
    <property type="match status" value="1"/>
</dbReference>
<feature type="transmembrane region" description="Helical" evidence="9">
    <location>
        <begin position="355"/>
        <end position="374"/>
    </location>
</feature>
<feature type="transmembrane region" description="Helical" evidence="9">
    <location>
        <begin position="231"/>
        <end position="254"/>
    </location>
</feature>
<evidence type="ECO:0000256" key="1">
    <source>
        <dbReference type="ARBA" id="ARBA00004651"/>
    </source>
</evidence>
<dbReference type="NCBIfam" id="TIGR00835">
    <property type="entry name" value="agcS"/>
    <property type="match status" value="1"/>
</dbReference>
<evidence type="ECO:0000256" key="2">
    <source>
        <dbReference type="ARBA" id="ARBA00009261"/>
    </source>
</evidence>
<comment type="similarity">
    <text evidence="2 9">Belongs to the alanine or glycine:cation symporter (AGCS) (TC 2.A.25) family.</text>
</comment>
<protein>
    <submittedName>
        <fullName evidence="10">Alanine:cation symporter family protein</fullName>
    </submittedName>
</protein>
<dbReference type="RefSeq" id="WP_094366767.1">
    <property type="nucleotide sequence ID" value="NZ_NOJY02000072.1"/>
</dbReference>
<dbReference type="PRINTS" id="PR00175">
    <property type="entry name" value="NAALASMPORT"/>
</dbReference>
<feature type="transmembrane region" description="Helical" evidence="9">
    <location>
        <begin position="12"/>
        <end position="30"/>
    </location>
</feature>
<keyword evidence="3 9" id="KW-0813">Transport</keyword>
<feature type="transmembrane region" description="Helical" evidence="9">
    <location>
        <begin position="171"/>
        <end position="192"/>
    </location>
</feature>
<reference evidence="10 11" key="1">
    <citation type="journal article" date="2017" name="Genome Announc.">
        <title>Draft Genome Sequence of Romboutsia weinsteinii sp. nov. Strain CCRI-19649(T) Isolated from Surface Water.</title>
        <authorList>
            <person name="Maheux A.F."/>
            <person name="Boudreau D.K."/>
            <person name="Berube E."/>
            <person name="Boissinot M."/>
            <person name="Cantin P."/>
            <person name="Raymond F."/>
            <person name="Corbeil J."/>
            <person name="Omar R.F."/>
            <person name="Bergeron M.G."/>
        </authorList>
    </citation>
    <scope>NUCLEOTIDE SEQUENCE [LARGE SCALE GENOMIC DNA]</scope>
    <source>
        <strain evidence="10 11">CCRI-19649</strain>
    </source>
</reference>
<keyword evidence="11" id="KW-1185">Reference proteome</keyword>
<feature type="transmembrane region" description="Helical" evidence="9">
    <location>
        <begin position="204"/>
        <end position="225"/>
    </location>
</feature>
<name>A0A371IYA5_9FIRM</name>
<comment type="caution">
    <text evidence="10">The sequence shown here is derived from an EMBL/GenBank/DDBJ whole genome shotgun (WGS) entry which is preliminary data.</text>
</comment>
<feature type="transmembrane region" description="Helical" evidence="9">
    <location>
        <begin position="139"/>
        <end position="159"/>
    </location>
</feature>
<keyword evidence="7 9" id="KW-1133">Transmembrane helix</keyword>
<evidence type="ECO:0000313" key="11">
    <source>
        <dbReference type="Proteomes" id="UP000215694"/>
    </source>
</evidence>
<keyword evidence="5 9" id="KW-0812">Transmembrane</keyword>
<dbReference type="EMBL" id="NOJY02000072">
    <property type="protein sequence ID" value="RDY25444.1"/>
    <property type="molecule type" value="Genomic_DNA"/>
</dbReference>
<dbReference type="GO" id="GO:0005283">
    <property type="term" value="F:amino acid:sodium symporter activity"/>
    <property type="evidence" value="ECO:0007669"/>
    <property type="project" value="InterPro"/>
</dbReference>
<dbReference type="Proteomes" id="UP000215694">
    <property type="component" value="Unassembled WGS sequence"/>
</dbReference>
<dbReference type="PANTHER" id="PTHR30330">
    <property type="entry name" value="AGSS FAMILY TRANSPORTER, SODIUM-ALANINE"/>
    <property type="match status" value="1"/>
</dbReference>
<dbReference type="GO" id="GO:0005886">
    <property type="term" value="C:plasma membrane"/>
    <property type="evidence" value="ECO:0007669"/>
    <property type="project" value="UniProtKB-SubCell"/>
</dbReference>
<dbReference type="Pfam" id="PF01235">
    <property type="entry name" value="Na_Ala_symp"/>
    <property type="match status" value="1"/>
</dbReference>
<organism evidence="10 11">
    <name type="scientific">Romboutsia weinsteinii</name>
    <dbReference type="NCBI Taxonomy" id="2020949"/>
    <lineage>
        <taxon>Bacteria</taxon>
        <taxon>Bacillati</taxon>
        <taxon>Bacillota</taxon>
        <taxon>Clostridia</taxon>
        <taxon>Peptostreptococcales</taxon>
        <taxon>Peptostreptococcaceae</taxon>
        <taxon>Romboutsia</taxon>
    </lineage>
</organism>
<feature type="transmembrane region" description="Helical" evidence="9">
    <location>
        <begin position="424"/>
        <end position="445"/>
    </location>
</feature>
<evidence type="ECO:0000256" key="8">
    <source>
        <dbReference type="ARBA" id="ARBA00023136"/>
    </source>
</evidence>
<keyword evidence="6 9" id="KW-0769">Symport</keyword>